<protein>
    <recommendedName>
        <fullName evidence="7">EamA domain-containing protein</fullName>
    </recommendedName>
</protein>
<dbReference type="Proteomes" id="UP000187486">
    <property type="component" value="Unassembled WGS sequence"/>
</dbReference>
<gene>
    <name evidence="8" type="ORF">BS329_13960</name>
</gene>
<evidence type="ECO:0000313" key="8">
    <source>
        <dbReference type="EMBL" id="OLZ52423.1"/>
    </source>
</evidence>
<dbReference type="AlphaFoldDB" id="A0A1R0KUU9"/>
<evidence type="ECO:0000259" key="7">
    <source>
        <dbReference type="Pfam" id="PF00892"/>
    </source>
</evidence>
<keyword evidence="5 6" id="KW-0472">Membrane</keyword>
<evidence type="ECO:0000256" key="2">
    <source>
        <dbReference type="ARBA" id="ARBA00007362"/>
    </source>
</evidence>
<feature type="domain" description="EamA" evidence="7">
    <location>
        <begin position="9"/>
        <end position="138"/>
    </location>
</feature>
<comment type="caution">
    <text evidence="8">The sequence shown here is derived from an EMBL/GenBank/DDBJ whole genome shotgun (WGS) entry which is preliminary data.</text>
</comment>
<feature type="transmembrane region" description="Helical" evidence="6">
    <location>
        <begin position="31"/>
        <end position="52"/>
    </location>
</feature>
<feature type="transmembrane region" description="Helical" evidence="6">
    <location>
        <begin position="244"/>
        <end position="263"/>
    </location>
</feature>
<evidence type="ECO:0000256" key="6">
    <source>
        <dbReference type="SAM" id="Phobius"/>
    </source>
</evidence>
<dbReference type="PANTHER" id="PTHR32322:SF9">
    <property type="entry name" value="AMINO-ACID METABOLITE EFFLUX PUMP-RELATED"/>
    <property type="match status" value="1"/>
</dbReference>
<comment type="similarity">
    <text evidence="2">Belongs to the EamA transporter family.</text>
</comment>
<sequence>MASAARIGLLALLWGSTFLWIKISLRGFTAVQVTFLRMIIGAAFLLVVLWILRRRRMAPRSFPWRHILVSAALANAIPYLLFTMAEKEIGSSSAGVINASTPMWTFLAAWAFDRGQRDHHVRQTPGLVVGFLGCVLIFSPWKEDSDLMSWGGLECLIGAMFLGVSYVYMSRFLTNRGISPLILSAGQLSAASVLLAPALAVEGAPILEPRADALVALAILGLFGTGAAYILNYRIISDDGTVKASAVTYLLPVVSIILGAAVLDEQPTPTMLMGVVTVLAGVALTRRKGDRTGRHLGKEVGSAEMALRRPGK</sequence>
<feature type="transmembrane region" description="Helical" evidence="6">
    <location>
        <begin position="124"/>
        <end position="141"/>
    </location>
</feature>
<evidence type="ECO:0000256" key="4">
    <source>
        <dbReference type="ARBA" id="ARBA00022989"/>
    </source>
</evidence>
<dbReference type="InterPro" id="IPR050638">
    <property type="entry name" value="AA-Vitamin_Transporters"/>
</dbReference>
<keyword evidence="9" id="KW-1185">Reference proteome</keyword>
<dbReference type="EMBL" id="MQUQ01000006">
    <property type="protein sequence ID" value="OLZ52423.1"/>
    <property type="molecule type" value="Genomic_DNA"/>
</dbReference>
<feature type="transmembrane region" description="Helical" evidence="6">
    <location>
        <begin position="7"/>
        <end position="25"/>
    </location>
</feature>
<proteinExistence type="inferred from homology"/>
<dbReference type="PANTHER" id="PTHR32322">
    <property type="entry name" value="INNER MEMBRANE TRANSPORTER"/>
    <property type="match status" value="1"/>
</dbReference>
<evidence type="ECO:0000256" key="5">
    <source>
        <dbReference type="ARBA" id="ARBA00023136"/>
    </source>
</evidence>
<evidence type="ECO:0000256" key="1">
    <source>
        <dbReference type="ARBA" id="ARBA00004141"/>
    </source>
</evidence>
<dbReference type="OrthoDB" id="5242975at2"/>
<feature type="transmembrane region" description="Helical" evidence="6">
    <location>
        <begin position="94"/>
        <end position="112"/>
    </location>
</feature>
<dbReference type="Pfam" id="PF00892">
    <property type="entry name" value="EamA"/>
    <property type="match status" value="2"/>
</dbReference>
<feature type="transmembrane region" description="Helical" evidence="6">
    <location>
        <begin position="269"/>
        <end position="285"/>
    </location>
</feature>
<keyword evidence="3 6" id="KW-0812">Transmembrane</keyword>
<evidence type="ECO:0000256" key="3">
    <source>
        <dbReference type="ARBA" id="ARBA00022692"/>
    </source>
</evidence>
<accession>A0A1R0KUU9</accession>
<feature type="transmembrane region" description="Helical" evidence="6">
    <location>
        <begin position="213"/>
        <end position="232"/>
    </location>
</feature>
<evidence type="ECO:0000313" key="9">
    <source>
        <dbReference type="Proteomes" id="UP000187486"/>
    </source>
</evidence>
<feature type="transmembrane region" description="Helical" evidence="6">
    <location>
        <begin position="181"/>
        <end position="201"/>
    </location>
</feature>
<reference evidence="8 9" key="1">
    <citation type="submission" date="2016-01" db="EMBL/GenBank/DDBJ databases">
        <title>Amycolatopsis coloradensis genome sequencing and assembly.</title>
        <authorList>
            <person name="Mayilraj S."/>
        </authorList>
    </citation>
    <scope>NUCLEOTIDE SEQUENCE [LARGE SCALE GENOMIC DNA]</scope>
    <source>
        <strain evidence="8 9">DSM 44225</strain>
    </source>
</reference>
<keyword evidence="4 6" id="KW-1133">Transmembrane helix</keyword>
<dbReference type="SUPFAM" id="SSF103481">
    <property type="entry name" value="Multidrug resistance efflux transporter EmrE"/>
    <property type="match status" value="2"/>
</dbReference>
<feature type="transmembrane region" description="Helical" evidence="6">
    <location>
        <begin position="147"/>
        <end position="169"/>
    </location>
</feature>
<comment type="subcellular location">
    <subcellularLocation>
        <location evidence="1">Membrane</location>
        <topology evidence="1">Multi-pass membrane protein</topology>
    </subcellularLocation>
</comment>
<feature type="domain" description="EamA" evidence="7">
    <location>
        <begin position="151"/>
        <end position="285"/>
    </location>
</feature>
<dbReference type="InterPro" id="IPR037185">
    <property type="entry name" value="EmrE-like"/>
</dbReference>
<name>A0A1R0KUU9_9PSEU</name>
<organism evidence="8 9">
    <name type="scientific">Amycolatopsis coloradensis</name>
    <dbReference type="NCBI Taxonomy" id="76021"/>
    <lineage>
        <taxon>Bacteria</taxon>
        <taxon>Bacillati</taxon>
        <taxon>Actinomycetota</taxon>
        <taxon>Actinomycetes</taxon>
        <taxon>Pseudonocardiales</taxon>
        <taxon>Pseudonocardiaceae</taxon>
        <taxon>Amycolatopsis</taxon>
    </lineage>
</organism>
<dbReference type="RefSeq" id="WP_076160503.1">
    <property type="nucleotide sequence ID" value="NZ_JBEZVB010000020.1"/>
</dbReference>
<dbReference type="InterPro" id="IPR000620">
    <property type="entry name" value="EamA_dom"/>
</dbReference>
<dbReference type="GO" id="GO:0016020">
    <property type="term" value="C:membrane"/>
    <property type="evidence" value="ECO:0007669"/>
    <property type="project" value="UniProtKB-SubCell"/>
</dbReference>
<feature type="transmembrane region" description="Helical" evidence="6">
    <location>
        <begin position="64"/>
        <end position="82"/>
    </location>
</feature>